<dbReference type="AlphaFoldDB" id="A0A6J4HZ67"/>
<proteinExistence type="predicted"/>
<dbReference type="EMBL" id="CADCTQ010000117">
    <property type="protein sequence ID" value="CAA9236872.1"/>
    <property type="molecule type" value="Genomic_DNA"/>
</dbReference>
<gene>
    <name evidence="1" type="ORF">AVDCRST_MAG56-1243</name>
</gene>
<dbReference type="Gene3D" id="3.90.1570.10">
    <property type="entry name" value="tt1808, chain A"/>
    <property type="match status" value="1"/>
</dbReference>
<reference evidence="1" key="1">
    <citation type="submission" date="2020-02" db="EMBL/GenBank/DDBJ databases">
        <authorList>
            <person name="Meier V. D."/>
        </authorList>
    </citation>
    <scope>NUCLEOTIDE SEQUENCE</scope>
    <source>
        <strain evidence="1">AVDCRST_MAG56</strain>
    </source>
</reference>
<dbReference type="InterPro" id="IPR012296">
    <property type="entry name" value="Nuclease_put_TT1808"/>
</dbReference>
<evidence type="ECO:0008006" key="2">
    <source>
        <dbReference type="Google" id="ProtNLM"/>
    </source>
</evidence>
<name>A0A6J4HZ67_9SPHI</name>
<protein>
    <recommendedName>
        <fullName evidence="2">Restriction endonuclease domain-containing protein</fullName>
    </recommendedName>
</protein>
<accession>A0A6J4HZ67</accession>
<evidence type="ECO:0000313" key="1">
    <source>
        <dbReference type="EMBL" id="CAA9236872.1"/>
    </source>
</evidence>
<organism evidence="1">
    <name type="scientific">uncultured Cytophagales bacterium</name>
    <dbReference type="NCBI Taxonomy" id="158755"/>
    <lineage>
        <taxon>Bacteria</taxon>
        <taxon>Pseudomonadati</taxon>
        <taxon>Bacteroidota</taxon>
        <taxon>Sphingobacteriia</taxon>
        <taxon>Sphingobacteriales</taxon>
        <taxon>environmental samples</taxon>
    </lineage>
</organism>
<sequence length="205" mass="23504">MGEVKDKTQTRAPRRKTIPEALVYERLPDGTPIYYRGYKDYIKGTRNIESIVGSSYQQSLIITRILRFLFKQLPEHQYEVLTNEFGMKTSNKGWRNLDIAIYDRAQLKGIPVEAKYLSIPPKIVIEVDTKAELEDLPVPLDYYHLKTDELLSQGVQKVIWVFTANEKIMEAEAGKDWITSGWTRSIALPENVTLNLANLMAGNLL</sequence>